<dbReference type="Proteomes" id="UP000075882">
    <property type="component" value="Unassembled WGS sequence"/>
</dbReference>
<dbReference type="AlphaFoldDB" id="A0A8W7PR84"/>
<proteinExistence type="predicted"/>
<evidence type="ECO:0000256" key="1">
    <source>
        <dbReference type="SAM" id="MobiDB-lite"/>
    </source>
</evidence>
<feature type="region of interest" description="Disordered" evidence="1">
    <location>
        <begin position="123"/>
        <end position="160"/>
    </location>
</feature>
<sequence>MVNLIVGVKAFVVVVVVVAEWLLIGDTGSSCVGLGENITVLDETDAPAGLPVAELGLGEEAPDEDEDGVDDELGDEAPEDELEEEKLVVVSRSKLPTYFRFEPPSREPFFGFFGTSVGSCASVEDPGTNAPLDDMSDQLHTILASDKKLKQPEPEARASV</sequence>
<organism evidence="2">
    <name type="scientific">Anopheles coluzzii</name>
    <name type="common">African malaria mosquito</name>
    <dbReference type="NCBI Taxonomy" id="1518534"/>
    <lineage>
        <taxon>Eukaryota</taxon>
        <taxon>Metazoa</taxon>
        <taxon>Ecdysozoa</taxon>
        <taxon>Arthropoda</taxon>
        <taxon>Hexapoda</taxon>
        <taxon>Insecta</taxon>
        <taxon>Pterygota</taxon>
        <taxon>Neoptera</taxon>
        <taxon>Endopterygota</taxon>
        <taxon>Diptera</taxon>
        <taxon>Nematocera</taxon>
        <taxon>Culicoidea</taxon>
        <taxon>Culicidae</taxon>
        <taxon>Anophelinae</taxon>
        <taxon>Anopheles</taxon>
    </lineage>
</organism>
<accession>A0A8W7PR84</accession>
<feature type="region of interest" description="Disordered" evidence="1">
    <location>
        <begin position="54"/>
        <end position="84"/>
    </location>
</feature>
<reference evidence="2" key="1">
    <citation type="submission" date="2022-08" db="UniProtKB">
        <authorList>
            <consortium name="EnsemblMetazoa"/>
        </authorList>
    </citation>
    <scope>IDENTIFICATION</scope>
</reference>
<dbReference type="EnsemblMetazoa" id="ACOM035465-RA">
    <property type="protein sequence ID" value="ACOM035465-PA.1"/>
    <property type="gene ID" value="ACOM035465"/>
</dbReference>
<protein>
    <submittedName>
        <fullName evidence="2">Uncharacterized protein</fullName>
    </submittedName>
</protein>
<feature type="compositionally biased region" description="Basic and acidic residues" evidence="1">
    <location>
        <begin position="145"/>
        <end position="160"/>
    </location>
</feature>
<feature type="compositionally biased region" description="Acidic residues" evidence="1">
    <location>
        <begin position="60"/>
        <end position="84"/>
    </location>
</feature>
<evidence type="ECO:0000313" key="2">
    <source>
        <dbReference type="EnsemblMetazoa" id="ACOM035465-PA.1"/>
    </source>
</evidence>
<name>A0A8W7PR84_ANOCL</name>